<keyword evidence="2" id="KW-0813">Transport</keyword>
<gene>
    <name evidence="9" type="ORF">EDD62_0023</name>
</gene>
<feature type="transmembrane region" description="Helical" evidence="7">
    <location>
        <begin position="66"/>
        <end position="84"/>
    </location>
</feature>
<dbReference type="PROSITE" id="PS00216">
    <property type="entry name" value="SUGAR_TRANSPORT_1"/>
    <property type="match status" value="1"/>
</dbReference>
<dbReference type="AlphaFoldDB" id="A0A3N5CEB8"/>
<feature type="transmembrane region" description="Helical" evidence="7">
    <location>
        <begin position="35"/>
        <end position="54"/>
    </location>
</feature>
<evidence type="ECO:0000256" key="5">
    <source>
        <dbReference type="ARBA" id="ARBA00022989"/>
    </source>
</evidence>
<name>A0A3N5CEB8_9BACL</name>
<keyword evidence="4 7" id="KW-0812">Transmembrane</keyword>
<dbReference type="GO" id="GO:0005886">
    <property type="term" value="C:plasma membrane"/>
    <property type="evidence" value="ECO:0007669"/>
    <property type="project" value="UniProtKB-SubCell"/>
</dbReference>
<dbReference type="EMBL" id="RKRK01000002">
    <property type="protein sequence ID" value="RPF57405.1"/>
    <property type="molecule type" value="Genomic_DNA"/>
</dbReference>
<dbReference type="InterPro" id="IPR050171">
    <property type="entry name" value="MFS_Transporters"/>
</dbReference>
<dbReference type="InterPro" id="IPR036259">
    <property type="entry name" value="MFS_trans_sf"/>
</dbReference>
<evidence type="ECO:0000256" key="7">
    <source>
        <dbReference type="SAM" id="Phobius"/>
    </source>
</evidence>
<dbReference type="GO" id="GO:0022857">
    <property type="term" value="F:transmembrane transporter activity"/>
    <property type="evidence" value="ECO:0007669"/>
    <property type="project" value="InterPro"/>
</dbReference>
<sequence>MLKIYILIWIAFMDLFIQLPIITPFSLQLGASHEFAAFIVSIYSLTNLIGNVIGGILSDRYGRKRIVLMTLLILLPSMCLYLLINSAEQLLLLRGLHGLFAGVLTPVLFAWLGDLEHIKELKHKASGSGIAIGVAAITGPMIGGIVSSNESYHSVYYIQLALFIIMAIIVMTEAKQNISNRSIDQKKSDQVISIHFKHILKPPLVLAYIVAFSLMLANGALTYHLPITVENMNLSSKFTGILLTIYGLIAIMLFIKGIHKPSFKVLSRNMLFGQTVLIVCMIALQFTSTLIIAVFTMTIYGVGFAMIFMSMNKMISLYTSHHNRGLANGILYAAFSIGSIVGALVSGVFTKFNLGFISIGCIIVLCLTILTLIIMKEGQRYET</sequence>
<feature type="transmembrane region" description="Helical" evidence="7">
    <location>
        <begin position="154"/>
        <end position="172"/>
    </location>
</feature>
<dbReference type="PROSITE" id="PS50850">
    <property type="entry name" value="MFS"/>
    <property type="match status" value="1"/>
</dbReference>
<feature type="transmembrane region" description="Helical" evidence="7">
    <location>
        <begin position="355"/>
        <end position="375"/>
    </location>
</feature>
<dbReference type="Pfam" id="PF07690">
    <property type="entry name" value="MFS_1"/>
    <property type="match status" value="2"/>
</dbReference>
<evidence type="ECO:0000256" key="6">
    <source>
        <dbReference type="ARBA" id="ARBA00023136"/>
    </source>
</evidence>
<feature type="transmembrane region" description="Helical" evidence="7">
    <location>
        <begin position="125"/>
        <end position="148"/>
    </location>
</feature>
<dbReference type="Gene3D" id="1.20.1250.20">
    <property type="entry name" value="MFS general substrate transporter like domains"/>
    <property type="match status" value="1"/>
</dbReference>
<keyword evidence="3" id="KW-1003">Cell membrane</keyword>
<dbReference type="SUPFAM" id="SSF103473">
    <property type="entry name" value="MFS general substrate transporter"/>
    <property type="match status" value="1"/>
</dbReference>
<feature type="transmembrane region" description="Helical" evidence="7">
    <location>
        <begin position="290"/>
        <end position="309"/>
    </location>
</feature>
<evidence type="ECO:0000256" key="4">
    <source>
        <dbReference type="ARBA" id="ARBA00022692"/>
    </source>
</evidence>
<dbReference type="RefSeq" id="WP_123807063.1">
    <property type="nucleotide sequence ID" value="NZ_RKRK01000002.1"/>
</dbReference>
<evidence type="ECO:0000259" key="8">
    <source>
        <dbReference type="PROSITE" id="PS50850"/>
    </source>
</evidence>
<dbReference type="InterPro" id="IPR011701">
    <property type="entry name" value="MFS"/>
</dbReference>
<evidence type="ECO:0000256" key="2">
    <source>
        <dbReference type="ARBA" id="ARBA00022448"/>
    </source>
</evidence>
<reference evidence="9 10" key="1">
    <citation type="submission" date="2018-11" db="EMBL/GenBank/DDBJ databases">
        <title>Genomic Encyclopedia of Type Strains, Phase IV (KMG-IV): sequencing the most valuable type-strain genomes for metagenomic binning, comparative biology and taxonomic classification.</title>
        <authorList>
            <person name="Goeker M."/>
        </authorList>
    </citation>
    <scope>NUCLEOTIDE SEQUENCE [LARGE SCALE GENOMIC DNA]</scope>
    <source>
        <strain evidence="9 10">DSM 29158</strain>
    </source>
</reference>
<proteinExistence type="predicted"/>
<evidence type="ECO:0000313" key="9">
    <source>
        <dbReference type="EMBL" id="RPF57405.1"/>
    </source>
</evidence>
<dbReference type="CDD" id="cd17325">
    <property type="entry name" value="MFS_MdtG_SLC18_like"/>
    <property type="match status" value="1"/>
</dbReference>
<evidence type="ECO:0000313" key="10">
    <source>
        <dbReference type="Proteomes" id="UP000277108"/>
    </source>
</evidence>
<keyword evidence="10" id="KW-1185">Reference proteome</keyword>
<dbReference type="Proteomes" id="UP000277108">
    <property type="component" value="Unassembled WGS sequence"/>
</dbReference>
<accession>A0A3N5CEB8</accession>
<dbReference type="PANTHER" id="PTHR23517">
    <property type="entry name" value="RESISTANCE PROTEIN MDTM, PUTATIVE-RELATED-RELATED"/>
    <property type="match status" value="1"/>
</dbReference>
<dbReference type="InterPro" id="IPR005829">
    <property type="entry name" value="Sugar_transporter_CS"/>
</dbReference>
<keyword evidence="6 7" id="KW-0472">Membrane</keyword>
<evidence type="ECO:0000256" key="1">
    <source>
        <dbReference type="ARBA" id="ARBA00004651"/>
    </source>
</evidence>
<feature type="transmembrane region" description="Helical" evidence="7">
    <location>
        <begin position="7"/>
        <end position="29"/>
    </location>
</feature>
<organism evidence="9 10">
    <name type="scientific">Abyssicoccus albus</name>
    <dbReference type="NCBI Taxonomy" id="1817405"/>
    <lineage>
        <taxon>Bacteria</taxon>
        <taxon>Bacillati</taxon>
        <taxon>Bacillota</taxon>
        <taxon>Bacilli</taxon>
        <taxon>Bacillales</taxon>
        <taxon>Abyssicoccaceae</taxon>
    </lineage>
</organism>
<comment type="caution">
    <text evidence="9">The sequence shown here is derived from an EMBL/GenBank/DDBJ whole genome shotgun (WGS) entry which is preliminary data.</text>
</comment>
<feature type="domain" description="Major facilitator superfamily (MFS) profile" evidence="8">
    <location>
        <begin position="1"/>
        <end position="378"/>
    </location>
</feature>
<dbReference type="OrthoDB" id="9793283at2"/>
<feature type="transmembrane region" description="Helical" evidence="7">
    <location>
        <begin position="265"/>
        <end position="284"/>
    </location>
</feature>
<feature type="transmembrane region" description="Helical" evidence="7">
    <location>
        <begin position="330"/>
        <end position="349"/>
    </location>
</feature>
<feature type="transmembrane region" description="Helical" evidence="7">
    <location>
        <begin position="96"/>
        <end position="113"/>
    </location>
</feature>
<evidence type="ECO:0000256" key="3">
    <source>
        <dbReference type="ARBA" id="ARBA00022475"/>
    </source>
</evidence>
<comment type="subcellular location">
    <subcellularLocation>
        <location evidence="1">Cell membrane</location>
        <topology evidence="1">Multi-pass membrane protein</topology>
    </subcellularLocation>
</comment>
<feature type="transmembrane region" description="Helical" evidence="7">
    <location>
        <begin position="205"/>
        <end position="226"/>
    </location>
</feature>
<feature type="transmembrane region" description="Helical" evidence="7">
    <location>
        <begin position="238"/>
        <end position="258"/>
    </location>
</feature>
<keyword evidence="5 7" id="KW-1133">Transmembrane helix</keyword>
<dbReference type="InterPro" id="IPR020846">
    <property type="entry name" value="MFS_dom"/>
</dbReference>
<protein>
    <submittedName>
        <fullName evidence="9">Putative MFS family arabinose efflux permease</fullName>
    </submittedName>
</protein>